<feature type="transmembrane region" description="Helical" evidence="5">
    <location>
        <begin position="31"/>
        <end position="50"/>
    </location>
</feature>
<reference evidence="8" key="1">
    <citation type="journal article" date="2019" name="Int. J. Syst. Evol. Microbiol.">
        <title>The Global Catalogue of Microorganisms (GCM) 10K type strain sequencing project: providing services to taxonomists for standard genome sequencing and annotation.</title>
        <authorList>
            <consortium name="The Broad Institute Genomics Platform"/>
            <consortium name="The Broad Institute Genome Sequencing Center for Infectious Disease"/>
            <person name="Wu L."/>
            <person name="Ma J."/>
        </authorList>
    </citation>
    <scope>NUCLEOTIDE SEQUENCE [LARGE SCALE GENOMIC DNA]</scope>
    <source>
        <strain evidence="8">JCM 17441</strain>
    </source>
</reference>
<dbReference type="PANTHER" id="PTHR43630">
    <property type="entry name" value="POLY-BETA-1,6-N-ACETYL-D-GLUCOSAMINE SYNTHASE"/>
    <property type="match status" value="1"/>
</dbReference>
<name>A0ABP8DNC1_9ACTN</name>
<protein>
    <recommendedName>
        <fullName evidence="6">NodB homology domain-containing protein</fullName>
    </recommendedName>
</protein>
<keyword evidence="3" id="KW-0808">Transferase</keyword>
<evidence type="ECO:0000259" key="6">
    <source>
        <dbReference type="PROSITE" id="PS51677"/>
    </source>
</evidence>
<evidence type="ECO:0000256" key="5">
    <source>
        <dbReference type="SAM" id="Phobius"/>
    </source>
</evidence>
<evidence type="ECO:0000256" key="1">
    <source>
        <dbReference type="ARBA" id="ARBA00006739"/>
    </source>
</evidence>
<dbReference type="Proteomes" id="UP001500620">
    <property type="component" value="Unassembled WGS sequence"/>
</dbReference>
<comment type="similarity">
    <text evidence="1">Belongs to the glycosyltransferase 2 family.</text>
</comment>
<dbReference type="Gene3D" id="3.90.550.10">
    <property type="entry name" value="Spore Coat Polysaccharide Biosynthesis Protein SpsA, Chain A"/>
    <property type="match status" value="1"/>
</dbReference>
<dbReference type="InterPro" id="IPR011330">
    <property type="entry name" value="Glyco_hydro/deAcase_b/a-brl"/>
</dbReference>
<proteinExistence type="inferred from homology"/>
<dbReference type="CDD" id="cd06423">
    <property type="entry name" value="CESA_like"/>
    <property type="match status" value="1"/>
</dbReference>
<sequence>MAVYRAGPIGADPASSSHLPAVRRRRTTLRVLLALLALALLANLLLVEAYTNSGFAPDHEGKAPQPDAAVPAAVRDGGPVIDATRGRMVSHGVPERTVALTFDDGPDPTWTPKVLEVLRRYGVHATFFVIGSEVARHPDLTRRLVAEGHQVGTHTFSHPQLPELPAWRRTLEYSQTQMLIAYATGRSTSMLRPPYSSFPDALRDPEWATVREAAGQGYVTVLNDLDSRDWARPGVDAIVRNATPEGQNGAIVLFHDAGGDRAQTVAALDRLIPRLQQRGYRFTTVADAMGGALGPANPPARAADVWRGRGLAWAINIADITWWVLWGLLIAVGALTMARALLLFLFAVRHSRRRRSVTWSWGPPVTEPVTIVVPAYNERTTIEPAVRSLALSAHPGVEVILVDDASSDGTADAVEALGLGNVRVVRVPPGGKATALNTGVALSRNDLIVMVDADTVVEPDAVHRLVQPFADPSVGAVAGNVKVGNRRGLLGRWQHIEYVMGFNLDRRLYDTFGCIPTIPGALGAFRRQALTDAGGLTVDTIAEDTDPRPHRDRDRLGGDAGRAHGDGDPGLPPGPRAAASPVDTAVAAAGVPPGDVSGAVALGDHRGHRPAPALAEAAPHRRGRRGRRLVTVPDGYCNRRAQRR</sequence>
<feature type="region of interest" description="Disordered" evidence="4">
    <location>
        <begin position="538"/>
        <end position="644"/>
    </location>
</feature>
<dbReference type="SUPFAM" id="SSF53448">
    <property type="entry name" value="Nucleotide-diphospho-sugar transferases"/>
    <property type="match status" value="1"/>
</dbReference>
<organism evidence="7 8">
    <name type="scientific">Dactylosporangium darangshiense</name>
    <dbReference type="NCBI Taxonomy" id="579108"/>
    <lineage>
        <taxon>Bacteria</taxon>
        <taxon>Bacillati</taxon>
        <taxon>Actinomycetota</taxon>
        <taxon>Actinomycetes</taxon>
        <taxon>Micromonosporales</taxon>
        <taxon>Micromonosporaceae</taxon>
        <taxon>Dactylosporangium</taxon>
    </lineage>
</organism>
<keyword evidence="8" id="KW-1185">Reference proteome</keyword>
<feature type="transmembrane region" description="Helical" evidence="5">
    <location>
        <begin position="323"/>
        <end position="348"/>
    </location>
</feature>
<dbReference type="RefSeq" id="WP_345137115.1">
    <property type="nucleotide sequence ID" value="NZ_BAABAT010000039.1"/>
</dbReference>
<dbReference type="InterPro" id="IPR029044">
    <property type="entry name" value="Nucleotide-diphossugar_trans"/>
</dbReference>
<dbReference type="Pfam" id="PF01522">
    <property type="entry name" value="Polysacc_deac_1"/>
    <property type="match status" value="1"/>
</dbReference>
<dbReference type="InterPro" id="IPR001173">
    <property type="entry name" value="Glyco_trans_2-like"/>
</dbReference>
<dbReference type="PROSITE" id="PS51677">
    <property type="entry name" value="NODB"/>
    <property type="match status" value="1"/>
</dbReference>
<comment type="caution">
    <text evidence="7">The sequence shown here is derived from an EMBL/GenBank/DDBJ whole genome shotgun (WGS) entry which is preliminary data.</text>
</comment>
<gene>
    <name evidence="7" type="ORF">GCM10022255_087860</name>
</gene>
<dbReference type="InterPro" id="IPR002509">
    <property type="entry name" value="NODB_dom"/>
</dbReference>
<evidence type="ECO:0000313" key="8">
    <source>
        <dbReference type="Proteomes" id="UP001500620"/>
    </source>
</evidence>
<feature type="compositionally biased region" description="Low complexity" evidence="4">
    <location>
        <begin position="577"/>
        <end position="601"/>
    </location>
</feature>
<dbReference type="PANTHER" id="PTHR43630:SF1">
    <property type="entry name" value="POLY-BETA-1,6-N-ACETYL-D-GLUCOSAMINE SYNTHASE"/>
    <property type="match status" value="1"/>
</dbReference>
<keyword evidence="5" id="KW-0472">Membrane</keyword>
<evidence type="ECO:0000256" key="3">
    <source>
        <dbReference type="ARBA" id="ARBA00022679"/>
    </source>
</evidence>
<keyword evidence="5" id="KW-0812">Transmembrane</keyword>
<evidence type="ECO:0000256" key="2">
    <source>
        <dbReference type="ARBA" id="ARBA00022676"/>
    </source>
</evidence>
<dbReference type="SUPFAM" id="SSF88713">
    <property type="entry name" value="Glycoside hydrolase/deacetylase"/>
    <property type="match status" value="1"/>
</dbReference>
<accession>A0ABP8DNC1</accession>
<evidence type="ECO:0000313" key="7">
    <source>
        <dbReference type="EMBL" id="GAA4260187.1"/>
    </source>
</evidence>
<feature type="domain" description="NodB homology" evidence="6">
    <location>
        <begin position="96"/>
        <end position="283"/>
    </location>
</feature>
<evidence type="ECO:0000256" key="4">
    <source>
        <dbReference type="SAM" id="MobiDB-lite"/>
    </source>
</evidence>
<dbReference type="Pfam" id="PF00535">
    <property type="entry name" value="Glycos_transf_2"/>
    <property type="match status" value="1"/>
</dbReference>
<keyword evidence="5" id="KW-1133">Transmembrane helix</keyword>
<dbReference type="Gene3D" id="3.20.20.370">
    <property type="entry name" value="Glycoside hydrolase/deacetylase"/>
    <property type="match status" value="1"/>
</dbReference>
<dbReference type="EMBL" id="BAABAT010000039">
    <property type="protein sequence ID" value="GAA4260187.1"/>
    <property type="molecule type" value="Genomic_DNA"/>
</dbReference>
<feature type="compositionally biased region" description="Basic and acidic residues" evidence="4">
    <location>
        <begin position="545"/>
        <end position="567"/>
    </location>
</feature>
<keyword evidence="2" id="KW-0328">Glycosyltransferase</keyword>